<dbReference type="Pfam" id="PF00386">
    <property type="entry name" value="C1q"/>
    <property type="match status" value="1"/>
</dbReference>
<feature type="domain" description="C1q" evidence="3">
    <location>
        <begin position="328"/>
        <end position="439"/>
    </location>
</feature>
<reference evidence="4 5" key="1">
    <citation type="submission" date="2020-06" db="EMBL/GenBank/DDBJ databases">
        <authorList>
            <person name="Li R."/>
            <person name="Bekaert M."/>
        </authorList>
    </citation>
    <scope>NUCLEOTIDE SEQUENCE [LARGE SCALE GENOMIC DNA]</scope>
    <source>
        <strain evidence="5">wild</strain>
    </source>
</reference>
<dbReference type="Proteomes" id="UP000507470">
    <property type="component" value="Unassembled WGS sequence"/>
</dbReference>
<sequence>MERCEVLRSVLFINWVLISLSNGFLLTNSSTGSHGNSMTDQHYKQLVLQLSSEMISMKQELTRLSNTGKVPSAELSHLKDIIINLKESINKQQSEVLHLQIANTELLQNNTRLQLEVSQIQLVTTKLQTSTVLLQKENFQLKKNIIQLNQDNPVLQSEINQNKNDTFQLKRDIYTINGEITKLQNNGSAKQNFSSMQMEIQVCHNETNQLKHKMDVFVKSVSVNISSVGQKTDNIKAILHSLSTTSNTCCQNVHGLLKRMQDNEISIKGLSNETKQTANENKQISDELKQLSLAQNGATQKLNDIQQKITTDEQQVAMSAHPASDTFSSGIVKFNDVQFSIGINNLSTYKSTGKFVIEREGLYLISSSIFSGTNGAYYYIYLNGDQISYTSIGNDSNNPSLMQHTGTLVVARQLRSNDSVWVNIRSGITIPAGHSSTFTIVKIK</sequence>
<dbReference type="SUPFAM" id="SSF49842">
    <property type="entry name" value="TNF-like"/>
    <property type="match status" value="1"/>
</dbReference>
<evidence type="ECO:0000313" key="5">
    <source>
        <dbReference type="Proteomes" id="UP000507470"/>
    </source>
</evidence>
<dbReference type="InterPro" id="IPR008983">
    <property type="entry name" value="Tumour_necrosis_fac-like_dom"/>
</dbReference>
<keyword evidence="5" id="KW-1185">Reference proteome</keyword>
<dbReference type="Gene3D" id="2.60.120.40">
    <property type="match status" value="1"/>
</dbReference>
<evidence type="ECO:0000256" key="2">
    <source>
        <dbReference type="SAM" id="SignalP"/>
    </source>
</evidence>
<evidence type="ECO:0000256" key="1">
    <source>
        <dbReference type="SAM" id="Coils"/>
    </source>
</evidence>
<dbReference type="EMBL" id="CACVKT020004298">
    <property type="protein sequence ID" value="CAC5389014.1"/>
    <property type="molecule type" value="Genomic_DNA"/>
</dbReference>
<feature type="signal peptide" evidence="2">
    <location>
        <begin position="1"/>
        <end position="23"/>
    </location>
</feature>
<name>A0A6J8C1M1_MYTCO</name>
<accession>A0A6J8C1M1</accession>
<keyword evidence="1" id="KW-0175">Coiled coil</keyword>
<feature type="coiled-coil region" evidence="1">
    <location>
        <begin position="267"/>
        <end position="308"/>
    </location>
</feature>
<evidence type="ECO:0000259" key="3">
    <source>
        <dbReference type="Pfam" id="PF00386"/>
    </source>
</evidence>
<evidence type="ECO:0000313" key="4">
    <source>
        <dbReference type="EMBL" id="CAC5389014.1"/>
    </source>
</evidence>
<proteinExistence type="predicted"/>
<organism evidence="4 5">
    <name type="scientific">Mytilus coruscus</name>
    <name type="common">Sea mussel</name>
    <dbReference type="NCBI Taxonomy" id="42192"/>
    <lineage>
        <taxon>Eukaryota</taxon>
        <taxon>Metazoa</taxon>
        <taxon>Spiralia</taxon>
        <taxon>Lophotrochozoa</taxon>
        <taxon>Mollusca</taxon>
        <taxon>Bivalvia</taxon>
        <taxon>Autobranchia</taxon>
        <taxon>Pteriomorphia</taxon>
        <taxon>Mytilida</taxon>
        <taxon>Mytiloidea</taxon>
        <taxon>Mytilidae</taxon>
        <taxon>Mytilinae</taxon>
        <taxon>Mytilus</taxon>
    </lineage>
</organism>
<dbReference type="AlphaFoldDB" id="A0A6J8C1M1"/>
<feature type="chain" id="PRO_5026774612" evidence="2">
    <location>
        <begin position="24"/>
        <end position="444"/>
    </location>
</feature>
<protein>
    <submittedName>
        <fullName evidence="4">TRIP11</fullName>
    </submittedName>
</protein>
<dbReference type="InterPro" id="IPR001073">
    <property type="entry name" value="C1q_dom"/>
</dbReference>
<gene>
    <name evidence="4" type="ORF">MCOR_24233</name>
</gene>
<keyword evidence="2" id="KW-0732">Signal</keyword>